<protein>
    <submittedName>
        <fullName evidence="5">Response regulator</fullName>
    </submittedName>
</protein>
<feature type="domain" description="Response regulatory" evidence="4">
    <location>
        <begin position="3"/>
        <end position="119"/>
    </location>
</feature>
<sequence>MKMALIVEDGVTDREFLTRQLQESGLTVITAGSVEEAQGKLGQSKPDIIFLDVILPGQSGFEFCRFLKSSPDTKQIPVVICSTKGTDVDKTWGTMLGADDYLIKPVDPDALKKTLSKLRF</sequence>
<evidence type="ECO:0000256" key="2">
    <source>
        <dbReference type="ARBA" id="ARBA00023012"/>
    </source>
</evidence>
<name>A0ABT3L4D3_9CYAN</name>
<keyword evidence="1 3" id="KW-0597">Phosphoprotein</keyword>
<dbReference type="SUPFAM" id="SSF52172">
    <property type="entry name" value="CheY-like"/>
    <property type="match status" value="1"/>
</dbReference>
<dbReference type="Gene3D" id="3.40.50.2300">
    <property type="match status" value="1"/>
</dbReference>
<dbReference type="InterPro" id="IPR011006">
    <property type="entry name" value="CheY-like_superfamily"/>
</dbReference>
<dbReference type="EMBL" id="JAIHOM010000035">
    <property type="protein sequence ID" value="MCW6036371.1"/>
    <property type="molecule type" value="Genomic_DNA"/>
</dbReference>
<dbReference type="PROSITE" id="PS50110">
    <property type="entry name" value="RESPONSE_REGULATORY"/>
    <property type="match status" value="1"/>
</dbReference>
<evidence type="ECO:0000313" key="5">
    <source>
        <dbReference type="EMBL" id="MCW6036371.1"/>
    </source>
</evidence>
<evidence type="ECO:0000256" key="3">
    <source>
        <dbReference type="PROSITE-ProRule" id="PRU00169"/>
    </source>
</evidence>
<dbReference type="SMART" id="SM00448">
    <property type="entry name" value="REC"/>
    <property type="match status" value="1"/>
</dbReference>
<dbReference type="RefSeq" id="WP_407809963.1">
    <property type="nucleotide sequence ID" value="NZ_JAIHOM010000035.1"/>
</dbReference>
<dbReference type="Pfam" id="PF00072">
    <property type="entry name" value="Response_reg"/>
    <property type="match status" value="1"/>
</dbReference>
<feature type="modified residue" description="4-aspartylphosphate" evidence="3">
    <location>
        <position position="52"/>
    </location>
</feature>
<dbReference type="InterPro" id="IPR050595">
    <property type="entry name" value="Bact_response_regulator"/>
</dbReference>
<gene>
    <name evidence="5" type="ORF">K4A83_08830</name>
</gene>
<comment type="caution">
    <text evidence="5">The sequence shown here is derived from an EMBL/GenBank/DDBJ whole genome shotgun (WGS) entry which is preliminary data.</text>
</comment>
<keyword evidence="6" id="KW-1185">Reference proteome</keyword>
<proteinExistence type="predicted"/>
<dbReference type="Proteomes" id="UP001526426">
    <property type="component" value="Unassembled WGS sequence"/>
</dbReference>
<evidence type="ECO:0000313" key="6">
    <source>
        <dbReference type="Proteomes" id="UP001526426"/>
    </source>
</evidence>
<accession>A0ABT3L4D3</accession>
<reference evidence="5 6" key="1">
    <citation type="submission" date="2021-08" db="EMBL/GenBank/DDBJ databases">
        <title>Draft genome sequence of Spirulina subsalsa with high tolerance to salinity and hype-accumulation of phycocyanin.</title>
        <authorList>
            <person name="Pei H."/>
            <person name="Jiang L."/>
        </authorList>
    </citation>
    <scope>NUCLEOTIDE SEQUENCE [LARGE SCALE GENOMIC DNA]</scope>
    <source>
        <strain evidence="5 6">FACHB-351</strain>
    </source>
</reference>
<dbReference type="PANTHER" id="PTHR44591">
    <property type="entry name" value="STRESS RESPONSE REGULATOR PROTEIN 1"/>
    <property type="match status" value="1"/>
</dbReference>
<organism evidence="5 6">
    <name type="scientific">Spirulina subsalsa FACHB-351</name>
    <dbReference type="NCBI Taxonomy" id="234711"/>
    <lineage>
        <taxon>Bacteria</taxon>
        <taxon>Bacillati</taxon>
        <taxon>Cyanobacteriota</taxon>
        <taxon>Cyanophyceae</taxon>
        <taxon>Spirulinales</taxon>
        <taxon>Spirulinaceae</taxon>
        <taxon>Spirulina</taxon>
    </lineage>
</organism>
<evidence type="ECO:0000259" key="4">
    <source>
        <dbReference type="PROSITE" id="PS50110"/>
    </source>
</evidence>
<dbReference type="PANTHER" id="PTHR44591:SF14">
    <property type="entry name" value="PROTEIN PILG"/>
    <property type="match status" value="1"/>
</dbReference>
<evidence type="ECO:0000256" key="1">
    <source>
        <dbReference type="ARBA" id="ARBA00022553"/>
    </source>
</evidence>
<keyword evidence="2" id="KW-0902">Two-component regulatory system</keyword>
<dbReference type="InterPro" id="IPR001789">
    <property type="entry name" value="Sig_transdc_resp-reg_receiver"/>
</dbReference>